<name>A0A1I7AWY8_9ACTN</name>
<feature type="region of interest" description="Disordered" evidence="1">
    <location>
        <begin position="60"/>
        <end position="136"/>
    </location>
</feature>
<dbReference type="AlphaFoldDB" id="A0A1I7AWY8"/>
<feature type="transmembrane region" description="Helical" evidence="2">
    <location>
        <begin position="193"/>
        <end position="213"/>
    </location>
</feature>
<reference evidence="4" key="1">
    <citation type="submission" date="2016-10" db="EMBL/GenBank/DDBJ databases">
        <authorList>
            <person name="Varghese N."/>
            <person name="Submissions S."/>
        </authorList>
    </citation>
    <scope>NUCLEOTIDE SEQUENCE [LARGE SCALE GENOMIC DNA]</scope>
    <source>
        <strain evidence="4">DSM 45501</strain>
    </source>
</reference>
<keyword evidence="2" id="KW-1133">Transmembrane helix</keyword>
<dbReference type="Pfam" id="PF11241">
    <property type="entry name" value="DUF3043"/>
    <property type="match status" value="1"/>
</dbReference>
<keyword evidence="4" id="KW-1185">Reference proteome</keyword>
<evidence type="ECO:0000313" key="3">
    <source>
        <dbReference type="EMBL" id="SFT79448.1"/>
    </source>
</evidence>
<keyword evidence="2" id="KW-0812">Transmembrane</keyword>
<keyword evidence="2" id="KW-0472">Membrane</keyword>
<evidence type="ECO:0000256" key="1">
    <source>
        <dbReference type="SAM" id="MobiDB-lite"/>
    </source>
</evidence>
<proteinExistence type="predicted"/>
<dbReference type="EMBL" id="FPAT01000008">
    <property type="protein sequence ID" value="SFT79448.1"/>
    <property type="molecule type" value="Genomic_DNA"/>
</dbReference>
<feature type="region of interest" description="Disordered" evidence="1">
    <location>
        <begin position="20"/>
        <end position="45"/>
    </location>
</feature>
<sequence length="264" mass="30134">MRVANETRARHGRCAATCRCRSGPPHHERFPRSAPTRGVGIRDTDSVTYAGGVKFLRRNTAEQTATVDSDEHGGEATRENANDSSQAKGRPTPKRRESESKRRGPVPPPPRTQREAFKRMRRNKPERRKAAAERRERMMAGDDRYLMPRDRGPVRAHVRDIVDSRRHLMGLFMPLVLVIFLATLVQIQMVVQIATVFCLALLITMIFEGTMLGRIVTKQVRAKFPDAKDKGISMGWYAFTRAMQLRKLRVPRPRVTPKDINEVR</sequence>
<evidence type="ECO:0000256" key="2">
    <source>
        <dbReference type="SAM" id="Phobius"/>
    </source>
</evidence>
<evidence type="ECO:0000313" key="4">
    <source>
        <dbReference type="Proteomes" id="UP000199165"/>
    </source>
</evidence>
<protein>
    <recommendedName>
        <fullName evidence="5">DUF3043 domain-containing protein</fullName>
    </recommendedName>
</protein>
<dbReference type="InterPro" id="IPR021403">
    <property type="entry name" value="DUF3043"/>
</dbReference>
<evidence type="ECO:0008006" key="5">
    <source>
        <dbReference type="Google" id="ProtNLM"/>
    </source>
</evidence>
<feature type="transmembrane region" description="Helical" evidence="2">
    <location>
        <begin position="168"/>
        <end position="187"/>
    </location>
</feature>
<gene>
    <name evidence="3" type="ORF">SAMN04487904_108183</name>
</gene>
<feature type="compositionally biased region" description="Basic and acidic residues" evidence="1">
    <location>
        <begin position="69"/>
        <end position="81"/>
    </location>
</feature>
<accession>A0A1I7AWY8</accession>
<dbReference type="Proteomes" id="UP000199165">
    <property type="component" value="Unassembled WGS sequence"/>
</dbReference>
<organism evidence="3 4">
    <name type="scientific">Actinopolyspora righensis</name>
    <dbReference type="NCBI Taxonomy" id="995060"/>
    <lineage>
        <taxon>Bacteria</taxon>
        <taxon>Bacillati</taxon>
        <taxon>Actinomycetota</taxon>
        <taxon>Actinomycetes</taxon>
        <taxon>Actinopolysporales</taxon>
        <taxon>Actinopolysporaceae</taxon>
        <taxon>Actinopolyspora</taxon>
        <taxon>Actinopolyspora alba group</taxon>
    </lineage>
</organism>
<dbReference type="STRING" id="995060.SAMN04487904_108183"/>